<evidence type="ECO:0000313" key="4">
    <source>
        <dbReference type="Proteomes" id="UP000257109"/>
    </source>
</evidence>
<dbReference type="InterPro" id="IPR011009">
    <property type="entry name" value="Kinase-like_dom_sf"/>
</dbReference>
<dbReference type="PANTHER" id="PTHR27006">
    <property type="entry name" value="PROMASTIGOTE SURFACE ANTIGEN PROTEIN PSA"/>
    <property type="match status" value="1"/>
</dbReference>
<protein>
    <submittedName>
        <fullName evidence="3">Cysteine-rich receptor-like protein kinase 29</fullName>
    </submittedName>
</protein>
<comment type="caution">
    <text evidence="3">The sequence shown here is derived from an EMBL/GenBank/DDBJ whole genome shotgun (WGS) entry which is preliminary data.</text>
</comment>
<gene>
    <name evidence="3" type="primary">CRK29</name>
    <name evidence="3" type="ORF">CR513_43931</name>
</gene>
<evidence type="ECO:0000259" key="2">
    <source>
        <dbReference type="Pfam" id="PF07714"/>
    </source>
</evidence>
<proteinExistence type="predicted"/>
<dbReference type="Proteomes" id="UP000257109">
    <property type="component" value="Unassembled WGS sequence"/>
</dbReference>
<dbReference type="InterPro" id="IPR001245">
    <property type="entry name" value="Ser-Thr/Tyr_kinase_cat_dom"/>
</dbReference>
<dbReference type="AlphaFoldDB" id="A0A371FCU3"/>
<dbReference type="PANTHER" id="PTHR27006:SF616">
    <property type="entry name" value="CYSTEINE-RICH RECEPTOR-LIKE PROTEIN KINASE 10"/>
    <property type="match status" value="1"/>
</dbReference>
<dbReference type="GO" id="GO:0004672">
    <property type="term" value="F:protein kinase activity"/>
    <property type="evidence" value="ECO:0007669"/>
    <property type="project" value="InterPro"/>
</dbReference>
<dbReference type="OrthoDB" id="4062651at2759"/>
<feature type="domain" description="Serine-threonine/tyrosine-protein kinase catalytic" evidence="2">
    <location>
        <begin position="1"/>
        <end position="99"/>
    </location>
</feature>
<name>A0A371FCU3_MUCPR</name>
<reference evidence="3" key="1">
    <citation type="submission" date="2018-05" db="EMBL/GenBank/DDBJ databases">
        <title>Draft genome of Mucuna pruriens seed.</title>
        <authorList>
            <person name="Nnadi N.E."/>
            <person name="Vos R."/>
            <person name="Hasami M.H."/>
            <person name="Devisetty U.K."/>
            <person name="Aguiy J.C."/>
        </authorList>
    </citation>
    <scope>NUCLEOTIDE SEQUENCE [LARGE SCALE GENOMIC DNA]</scope>
    <source>
        <strain evidence="3">JCA_2017</strain>
    </source>
</reference>
<feature type="compositionally biased region" description="Basic and acidic residues" evidence="1">
    <location>
        <begin position="134"/>
        <end position="147"/>
    </location>
</feature>
<evidence type="ECO:0000256" key="1">
    <source>
        <dbReference type="SAM" id="MobiDB-lite"/>
    </source>
</evidence>
<feature type="region of interest" description="Disordered" evidence="1">
    <location>
        <begin position="125"/>
        <end position="147"/>
    </location>
</feature>
<accession>A0A371FCU3</accession>
<dbReference type="EMBL" id="QJKJ01009621">
    <property type="protein sequence ID" value="RDX76115.1"/>
    <property type="molecule type" value="Genomic_DNA"/>
</dbReference>
<dbReference type="SUPFAM" id="SSF56112">
    <property type="entry name" value="Protein kinase-like (PK-like)"/>
    <property type="match status" value="1"/>
</dbReference>
<feature type="non-terminal residue" evidence="3">
    <location>
        <position position="1"/>
    </location>
</feature>
<organism evidence="3 4">
    <name type="scientific">Mucuna pruriens</name>
    <name type="common">Velvet bean</name>
    <name type="synonym">Dolichos pruriens</name>
    <dbReference type="NCBI Taxonomy" id="157652"/>
    <lineage>
        <taxon>Eukaryota</taxon>
        <taxon>Viridiplantae</taxon>
        <taxon>Streptophyta</taxon>
        <taxon>Embryophyta</taxon>
        <taxon>Tracheophyta</taxon>
        <taxon>Spermatophyta</taxon>
        <taxon>Magnoliopsida</taxon>
        <taxon>eudicotyledons</taxon>
        <taxon>Gunneridae</taxon>
        <taxon>Pentapetalae</taxon>
        <taxon>rosids</taxon>
        <taxon>fabids</taxon>
        <taxon>Fabales</taxon>
        <taxon>Fabaceae</taxon>
        <taxon>Papilionoideae</taxon>
        <taxon>50 kb inversion clade</taxon>
        <taxon>NPAAA clade</taxon>
        <taxon>indigoferoid/millettioid clade</taxon>
        <taxon>Phaseoleae</taxon>
        <taxon>Mucuna</taxon>
    </lineage>
</organism>
<evidence type="ECO:0000313" key="3">
    <source>
        <dbReference type="EMBL" id="RDX76115.1"/>
    </source>
</evidence>
<dbReference type="Gene3D" id="1.10.510.10">
    <property type="entry name" value="Transferase(Phosphotransferase) domain 1"/>
    <property type="match status" value="1"/>
</dbReference>
<dbReference type="Pfam" id="PF07714">
    <property type="entry name" value="PK_Tyr_Ser-Thr"/>
    <property type="match status" value="1"/>
</dbReference>
<sequence>MAPEYAIYGQFSIKSDVFSFGVLLLEIVSGQKNSGICRGENVEDLLTFTWRNWREGTITNIVDPTLNDGSQNETMRCIHIGLLCVQEDVSARPTMTSVVLMLNSYSLTLPVPSEPAFVMDSRTRSLPIMQSSEHNSRETRSSESANK</sequence>
<keyword evidence="4" id="KW-1185">Reference proteome</keyword>